<evidence type="ECO:0000313" key="3">
    <source>
        <dbReference type="EMBL" id="MPN05365.1"/>
    </source>
</evidence>
<gene>
    <name evidence="3" type="ORF">SDC9_152615</name>
</gene>
<keyword evidence="1" id="KW-0472">Membrane</keyword>
<keyword evidence="1" id="KW-1133">Transmembrane helix</keyword>
<keyword evidence="1" id="KW-0812">Transmembrane</keyword>
<name>A0A645ETL0_9ZZZZ</name>
<sequence length="269" mass="30381">MEKKKPFYQFKSSRLWEDSVTLGFAIFGVVSAIFGVLGVSFAGAFGNNVWLIVLATITSLVLSYLIAVVWKWWHIKDSITLKIRGIKVTVCQGNIFEEKGWKVIGVDDTFSASEDDMIISHSSLHGKLLKHLRNIGEIEAFKAAVANDTREVLLGCVKTYKDYILLAWTHLNSDNEAHIDNSNYENILRKMWVEISRVYSGKSIVLPILGDGITRFDGISEKPSPFELLKCMLCTLRTSNVQIKSPINIVVYDRINDINLYNLKKAFSL</sequence>
<dbReference type="Pfam" id="PF20016">
    <property type="entry name" value="ThsA_Macro"/>
    <property type="match status" value="1"/>
</dbReference>
<comment type="caution">
    <text evidence="3">The sequence shown here is derived from an EMBL/GenBank/DDBJ whole genome shotgun (WGS) entry which is preliminary data.</text>
</comment>
<organism evidence="3">
    <name type="scientific">bioreactor metagenome</name>
    <dbReference type="NCBI Taxonomy" id="1076179"/>
    <lineage>
        <taxon>unclassified sequences</taxon>
        <taxon>metagenomes</taxon>
        <taxon>ecological metagenomes</taxon>
    </lineage>
</organism>
<feature type="transmembrane region" description="Helical" evidence="1">
    <location>
        <begin position="20"/>
        <end position="43"/>
    </location>
</feature>
<dbReference type="EMBL" id="VSSQ01051283">
    <property type="protein sequence ID" value="MPN05365.1"/>
    <property type="molecule type" value="Genomic_DNA"/>
</dbReference>
<dbReference type="AlphaFoldDB" id="A0A645ETL0"/>
<reference evidence="3" key="1">
    <citation type="submission" date="2019-08" db="EMBL/GenBank/DDBJ databases">
        <authorList>
            <person name="Kucharzyk K."/>
            <person name="Murdoch R.W."/>
            <person name="Higgins S."/>
            <person name="Loffler F."/>
        </authorList>
    </citation>
    <scope>NUCLEOTIDE SEQUENCE</scope>
</reference>
<evidence type="ECO:0000256" key="1">
    <source>
        <dbReference type="SAM" id="Phobius"/>
    </source>
</evidence>
<feature type="transmembrane region" description="Helical" evidence="1">
    <location>
        <begin position="49"/>
        <end position="73"/>
    </location>
</feature>
<evidence type="ECO:0000259" key="2">
    <source>
        <dbReference type="Pfam" id="PF20016"/>
    </source>
</evidence>
<proteinExistence type="predicted"/>
<accession>A0A645ETL0</accession>
<protein>
    <recommendedName>
        <fullName evidence="2">Thoeris protein ThsA Macro domain-containing protein</fullName>
    </recommendedName>
</protein>
<dbReference type="InterPro" id="IPR045535">
    <property type="entry name" value="ThsA_Macro"/>
</dbReference>
<feature type="domain" description="Thoeris protein ThsA Macro" evidence="2">
    <location>
        <begin position="88"/>
        <end position="252"/>
    </location>
</feature>